<comment type="caution">
    <text evidence="2">The sequence shown here is derived from an EMBL/GenBank/DDBJ whole genome shotgun (WGS) entry which is preliminary data.</text>
</comment>
<feature type="compositionally biased region" description="Acidic residues" evidence="1">
    <location>
        <begin position="72"/>
        <end position="95"/>
    </location>
</feature>
<feature type="region of interest" description="Disordered" evidence="1">
    <location>
        <begin position="66"/>
        <end position="95"/>
    </location>
</feature>
<dbReference type="EMBL" id="LATX01001844">
    <property type="protein sequence ID" value="KTB37531.1"/>
    <property type="molecule type" value="Genomic_DNA"/>
</dbReference>
<evidence type="ECO:0000313" key="2">
    <source>
        <dbReference type="EMBL" id="KTB37531.1"/>
    </source>
</evidence>
<name>A0A0W0FMK2_MONRR</name>
<accession>A0A0W0FMK2</accession>
<proteinExistence type="predicted"/>
<evidence type="ECO:0000256" key="1">
    <source>
        <dbReference type="SAM" id="MobiDB-lite"/>
    </source>
</evidence>
<reference evidence="2 3" key="1">
    <citation type="submission" date="2015-12" db="EMBL/GenBank/DDBJ databases">
        <title>Draft genome sequence of Moniliophthora roreri, the causal agent of frosty pod rot of cacao.</title>
        <authorList>
            <person name="Aime M.C."/>
            <person name="Diaz-Valderrama J.R."/>
            <person name="Kijpornyongpan T."/>
            <person name="Phillips-Mora W."/>
        </authorList>
    </citation>
    <scope>NUCLEOTIDE SEQUENCE [LARGE SCALE GENOMIC DNA]</scope>
    <source>
        <strain evidence="2 3">MCA 2952</strain>
    </source>
</reference>
<feature type="region of interest" description="Disordered" evidence="1">
    <location>
        <begin position="823"/>
        <end position="856"/>
    </location>
</feature>
<dbReference type="AlphaFoldDB" id="A0A0W0FMK2"/>
<evidence type="ECO:0000313" key="3">
    <source>
        <dbReference type="Proteomes" id="UP000054988"/>
    </source>
</evidence>
<protein>
    <submittedName>
        <fullName evidence="2">Uncharacterized protein</fullName>
    </submittedName>
</protein>
<gene>
    <name evidence="2" type="ORF">WG66_9895</name>
</gene>
<organism evidence="2 3">
    <name type="scientific">Moniliophthora roreri</name>
    <name type="common">Frosty pod rot fungus</name>
    <name type="synonym">Monilia roreri</name>
    <dbReference type="NCBI Taxonomy" id="221103"/>
    <lineage>
        <taxon>Eukaryota</taxon>
        <taxon>Fungi</taxon>
        <taxon>Dikarya</taxon>
        <taxon>Basidiomycota</taxon>
        <taxon>Agaricomycotina</taxon>
        <taxon>Agaricomycetes</taxon>
        <taxon>Agaricomycetidae</taxon>
        <taxon>Agaricales</taxon>
        <taxon>Marasmiineae</taxon>
        <taxon>Marasmiaceae</taxon>
        <taxon>Moniliophthora</taxon>
    </lineage>
</organism>
<dbReference type="Proteomes" id="UP000054988">
    <property type="component" value="Unassembled WGS sequence"/>
</dbReference>
<sequence>MQSEKFTVASLRGSDRELLLHLAFLAKGDDFDLHLGEAIYVEEGWPLTRHRFYGSTGTIFSVTDGFLHRGDQDDEEEEREGMEDQEDGEISEAESDIEMEEVDRSHFLLEKITTLNGVPLTMDCPELATLKDCKRELWGYSSGSCDYTRFVIGGILKEGDPENDLDRFQAYSDGGWLTQTWRRKSVLITPTDSSRTKFTLPTDTVDKAYRLLDTSDSTLPSKEELIALDTALRSLRGLSLIEIRSEISARVASCLRVVIAWKNENVFVHMLRECGDHIISWMSVQYLVKGYRTFRWQRVEHLYSKAVTSDISIRLRRELLAEMHAVATNAGDAEVIAWFNSQSEAFVENIHGFRIEMDEVDAVISAVKGRNDPLEVIRNILLPNLHKKQPSDMRMWATLFESLRKDSSFDQGQLYQVITDCIQHLSSTFQPFNQSDLHSAIQQTVEHVANFISLCIAYDSFDTVPFFLQRLWDSSTSAELAVRIGYFNALLPQLHTCLDKDAPELNNSFDEFFGKVFDLLLFNHSSERHGNLQIASRYLYNPVGRLSECLSPERLEELARKDDHTLEDVTKFVHVYCASANSGSRARLQDILQLCLDARLATFKPSESDGSKALNFIDLCFATDLRPTISRGFETYLNTSGSSQSNYIQSQLVTILKGLPELLKSYGQPMTDTYLDFAVEVVKRYVRHVLGASPCDEVTLQDWNSIGCGCVDCQMLVSMLHDPKPGAKNSFRRRFEVRQHLETQLTHMRCWGVSFVVVGGNPKTGKDPVMRVNIPPKLTLLPAWFKKLEEAQRLLELFGDVVHQKQALGEDYWWIAGMMTGKKRPPPPSCDPGSSKKARWKGVLDGNGSGDKNVRERKPNMSLPWKILLLTSALTVILCVLLGPSYVWDRFSRPYGFEYIALPVPMKIRRQYNINEDETDESGRQIHVSEKRLHSRVISTEITYPVCSATILNSSSKLLSDAEKTSEPGTSATMVGRLSNTPTLLGYWTGSYFPLVTTSYDLRYMGFPTPNPFVVQNADGFLAAATAWTGLQRLKLDIITLLYAVVADGSYEVDRKHL</sequence>